<dbReference type="SUPFAM" id="SSF56300">
    <property type="entry name" value="Metallo-dependent phosphatases"/>
    <property type="match status" value="1"/>
</dbReference>
<keyword evidence="3" id="KW-1185">Reference proteome</keyword>
<reference evidence="2 3" key="1">
    <citation type="submission" date="2016-10" db="EMBL/GenBank/DDBJ databases">
        <authorList>
            <person name="de Groot N.N."/>
        </authorList>
    </citation>
    <scope>NUCLEOTIDE SEQUENCE [LARGE SCALE GENOMIC DNA]</scope>
    <source>
        <strain evidence="2 3">DSM 25186</strain>
    </source>
</reference>
<organism evidence="2 3">
    <name type="scientific">Catalinimonas alkaloidigena</name>
    <dbReference type="NCBI Taxonomy" id="1075417"/>
    <lineage>
        <taxon>Bacteria</taxon>
        <taxon>Pseudomonadati</taxon>
        <taxon>Bacteroidota</taxon>
        <taxon>Cytophagia</taxon>
        <taxon>Cytophagales</taxon>
        <taxon>Catalimonadaceae</taxon>
        <taxon>Catalinimonas</taxon>
    </lineage>
</organism>
<protein>
    <submittedName>
        <fullName evidence="2">Tat (Twin-arginine translocation) pathway signal sequence</fullName>
    </submittedName>
</protein>
<dbReference type="InterPro" id="IPR004843">
    <property type="entry name" value="Calcineurin-like_PHP"/>
</dbReference>
<dbReference type="PANTHER" id="PTHR43143">
    <property type="entry name" value="METALLOPHOSPHOESTERASE, CALCINEURIN SUPERFAMILY"/>
    <property type="match status" value="1"/>
</dbReference>
<dbReference type="Pfam" id="PF00149">
    <property type="entry name" value="Metallophos"/>
    <property type="match status" value="1"/>
</dbReference>
<dbReference type="AlphaFoldDB" id="A0A1G8WAP5"/>
<dbReference type="Gene3D" id="3.60.21.10">
    <property type="match status" value="2"/>
</dbReference>
<sequence length="271" mass="30318">MPSSRRSFLKQSATLLATAPLATPGLSSPTAKPRLRFAVASDGHFGQPDTPFEETHAQMVDWLNREAGERGLDFVFFNGDLIHDDPQMLPRVKTHFDRLQVPYYVSKGNHDQVTDAVWRRQWGYGENHDFALNDIGFVVGKTSNLAGDYLCADTAWLAEALQRHRKRSHVFVFLHIPQRTWAKASIDCPDVMRLLEQTPNLAAVFHGHDHSTDDVKVSAGKSFCFDGHIGGSWGVAYHGYRIVEVQADGSVHSFQFNPAAQPVVNTNRLTH</sequence>
<evidence type="ECO:0000313" key="2">
    <source>
        <dbReference type="EMBL" id="SDJ74660.1"/>
    </source>
</evidence>
<dbReference type="EMBL" id="FNFO01000001">
    <property type="protein sequence ID" value="SDJ74660.1"/>
    <property type="molecule type" value="Genomic_DNA"/>
</dbReference>
<dbReference type="InterPro" id="IPR029052">
    <property type="entry name" value="Metallo-depent_PP-like"/>
</dbReference>
<dbReference type="GO" id="GO:0016787">
    <property type="term" value="F:hydrolase activity"/>
    <property type="evidence" value="ECO:0007669"/>
    <property type="project" value="InterPro"/>
</dbReference>
<evidence type="ECO:0000259" key="1">
    <source>
        <dbReference type="Pfam" id="PF00149"/>
    </source>
</evidence>
<gene>
    <name evidence="2" type="ORF">SAMN05421823_1012</name>
</gene>
<dbReference type="OrthoDB" id="9816081at2"/>
<dbReference type="InterPro" id="IPR019546">
    <property type="entry name" value="TAT_signal_bac_arc"/>
</dbReference>
<dbReference type="Proteomes" id="UP000198510">
    <property type="component" value="Unassembled WGS sequence"/>
</dbReference>
<name>A0A1G8WAP5_9BACT</name>
<dbReference type="PANTHER" id="PTHR43143:SF1">
    <property type="entry name" value="SERINE_THREONINE-PROTEIN PHOSPHATASE CPPED1"/>
    <property type="match status" value="1"/>
</dbReference>
<dbReference type="NCBIfam" id="TIGR01409">
    <property type="entry name" value="TAT_signal_seq"/>
    <property type="match status" value="1"/>
</dbReference>
<feature type="domain" description="Calcineurin-like phosphoesterase" evidence="1">
    <location>
        <begin position="35"/>
        <end position="211"/>
    </location>
</feature>
<dbReference type="InterPro" id="IPR051918">
    <property type="entry name" value="STPP_CPPED1"/>
</dbReference>
<proteinExistence type="predicted"/>
<dbReference type="STRING" id="1075417.SAMN05421823_1012"/>
<accession>A0A1G8WAP5</accession>
<dbReference type="InterPro" id="IPR006311">
    <property type="entry name" value="TAT_signal"/>
</dbReference>
<evidence type="ECO:0000313" key="3">
    <source>
        <dbReference type="Proteomes" id="UP000198510"/>
    </source>
</evidence>
<dbReference type="PROSITE" id="PS51318">
    <property type="entry name" value="TAT"/>
    <property type="match status" value="1"/>
</dbReference>
<dbReference type="RefSeq" id="WP_089677675.1">
    <property type="nucleotide sequence ID" value="NZ_FNFO01000001.1"/>
</dbReference>